<evidence type="ECO:0000313" key="1">
    <source>
        <dbReference type="EMBL" id="AFP55542.1"/>
    </source>
</evidence>
<protein>
    <submittedName>
        <fullName evidence="1">Uncharacterized protein</fullName>
    </submittedName>
</protein>
<dbReference type="AlphaFoldDB" id="J7G0P9"/>
<sequence length="69" mass="7553">MTSATILFGHKMDTLASAITIKLINEIVIHSFKIQYAAAAGVPFQHRHQQFSITKPDFATCHISAIAAK</sequence>
<name>J7G0P9_ROSRU</name>
<dbReference type="EMBL" id="JQ791545">
    <property type="protein sequence ID" value="AFP55542.1"/>
    <property type="molecule type" value="Genomic_DNA"/>
</dbReference>
<accession>J7G0P9</accession>
<reference evidence="1" key="1">
    <citation type="journal article" date="2012" name="BMC Genomics">
        <title>Evolution of the Rdr1 TNL-cluster in roses and other Rosaceous species.</title>
        <authorList>
            <person name="Terefe-Ayana D."/>
            <person name="Kaufmann H."/>
            <person name="Linde M."/>
            <person name="Debener T."/>
        </authorList>
    </citation>
    <scope>NUCLEOTIDE SEQUENCE</scope>
    <source>
        <tissue evidence="1">Leaf</tissue>
    </source>
</reference>
<organism evidence="1">
    <name type="scientific">Rosa rugosa</name>
    <name type="common">Rugosa rose</name>
    <dbReference type="NCBI Taxonomy" id="74645"/>
    <lineage>
        <taxon>Eukaryota</taxon>
        <taxon>Viridiplantae</taxon>
        <taxon>Streptophyta</taxon>
        <taxon>Embryophyta</taxon>
        <taxon>Tracheophyta</taxon>
        <taxon>Spermatophyta</taxon>
        <taxon>Magnoliopsida</taxon>
        <taxon>eudicotyledons</taxon>
        <taxon>Gunneridae</taxon>
        <taxon>Pentapetalae</taxon>
        <taxon>rosids</taxon>
        <taxon>fabids</taxon>
        <taxon>Rosales</taxon>
        <taxon>Rosaceae</taxon>
        <taxon>Rosoideae</taxon>
        <taxon>Rosoideae incertae sedis</taxon>
        <taxon>Rosa</taxon>
    </lineage>
</organism>
<reference evidence="1" key="2">
    <citation type="submission" date="2012-03" db="EMBL/GenBank/DDBJ databases">
        <authorList>
            <person name="Ayana D.T."/>
            <person name="Kaufmann H."/>
            <person name="Biber A."/>
            <person name="Debener T."/>
        </authorList>
    </citation>
    <scope>NUCLEOTIDE SEQUENCE</scope>
    <source>
        <tissue evidence="1">Leaf</tissue>
    </source>
</reference>
<proteinExistence type="predicted"/>